<dbReference type="EMBL" id="CM047737">
    <property type="protein sequence ID" value="KAJ0049000.1"/>
    <property type="molecule type" value="Genomic_DNA"/>
</dbReference>
<comment type="caution">
    <text evidence="1">The sequence shown here is derived from an EMBL/GenBank/DDBJ whole genome shotgun (WGS) entry which is preliminary data.</text>
</comment>
<gene>
    <name evidence="1" type="ORF">Pint_15058</name>
</gene>
<protein>
    <submittedName>
        <fullName evidence="1">Uncharacterized protein</fullName>
    </submittedName>
</protein>
<accession>A0ACC0ZEX2</accession>
<proteinExistence type="predicted"/>
<keyword evidence="2" id="KW-1185">Reference proteome</keyword>
<evidence type="ECO:0000313" key="1">
    <source>
        <dbReference type="EMBL" id="KAJ0049000.1"/>
    </source>
</evidence>
<evidence type="ECO:0000313" key="2">
    <source>
        <dbReference type="Proteomes" id="UP001163603"/>
    </source>
</evidence>
<organism evidence="1 2">
    <name type="scientific">Pistacia integerrima</name>
    <dbReference type="NCBI Taxonomy" id="434235"/>
    <lineage>
        <taxon>Eukaryota</taxon>
        <taxon>Viridiplantae</taxon>
        <taxon>Streptophyta</taxon>
        <taxon>Embryophyta</taxon>
        <taxon>Tracheophyta</taxon>
        <taxon>Spermatophyta</taxon>
        <taxon>Magnoliopsida</taxon>
        <taxon>eudicotyledons</taxon>
        <taxon>Gunneridae</taxon>
        <taxon>Pentapetalae</taxon>
        <taxon>rosids</taxon>
        <taxon>malvids</taxon>
        <taxon>Sapindales</taxon>
        <taxon>Anacardiaceae</taxon>
        <taxon>Pistacia</taxon>
    </lineage>
</organism>
<reference evidence="2" key="1">
    <citation type="journal article" date="2023" name="G3 (Bethesda)">
        <title>Genome assembly and association tests identify interacting loci associated with vigor, precocity, and sex in interspecific pistachio rootstocks.</title>
        <authorList>
            <person name="Palmer W."/>
            <person name="Jacygrad E."/>
            <person name="Sagayaradj S."/>
            <person name="Cavanaugh K."/>
            <person name="Han R."/>
            <person name="Bertier L."/>
            <person name="Beede B."/>
            <person name="Kafkas S."/>
            <person name="Golino D."/>
            <person name="Preece J."/>
            <person name="Michelmore R."/>
        </authorList>
    </citation>
    <scope>NUCLEOTIDE SEQUENCE [LARGE SCALE GENOMIC DNA]</scope>
</reference>
<sequence>MKGLVVMTFCFFLLLVASPSALASRKSSKYPKPCKQIVLYYHDILFGRTRNILSNSTSYRITNATNLGNYQFGSLIIFDDPITKDENLRSPPVAAAQGLYVYDMRTDYSTFFAFSLIFNSTEHKGTINIMGSDPLGAPTRDLSVVGGTGDFFMARGIVTFTTEAIESIEYFRLKMDIKLYECY</sequence>
<dbReference type="Proteomes" id="UP001163603">
    <property type="component" value="Chromosome 2"/>
</dbReference>
<name>A0ACC0ZEX2_9ROSI</name>